<comment type="caution">
    <text evidence="2">The sequence shown here is derived from an EMBL/GenBank/DDBJ whole genome shotgun (WGS) entry which is preliminary data.</text>
</comment>
<keyword evidence="3" id="KW-1185">Reference proteome</keyword>
<accession>A0A4Z2F4P5</accession>
<evidence type="ECO:0000313" key="3">
    <source>
        <dbReference type="Proteomes" id="UP000314294"/>
    </source>
</evidence>
<sequence length="88" mass="9999">MSLFSATRTTSSQNIAIKRRHSAATPARNLRETEYLAEEYVKHRVELHLLPAERDGGGERELQSFLSEPTVFSSSRFSLSLRCVWNSS</sequence>
<feature type="region of interest" description="Disordered" evidence="1">
    <location>
        <begin position="1"/>
        <end position="24"/>
    </location>
</feature>
<proteinExistence type="predicted"/>
<evidence type="ECO:0000313" key="2">
    <source>
        <dbReference type="EMBL" id="TNN35684.1"/>
    </source>
</evidence>
<name>A0A4Z2F4P5_9TELE</name>
<feature type="compositionally biased region" description="Polar residues" evidence="1">
    <location>
        <begin position="1"/>
        <end position="15"/>
    </location>
</feature>
<reference evidence="2 3" key="1">
    <citation type="submission" date="2019-03" db="EMBL/GenBank/DDBJ databases">
        <title>First draft genome of Liparis tanakae, snailfish: a comprehensive survey of snailfish specific genes.</title>
        <authorList>
            <person name="Kim W."/>
            <person name="Song I."/>
            <person name="Jeong J.-H."/>
            <person name="Kim D."/>
            <person name="Kim S."/>
            <person name="Ryu S."/>
            <person name="Song J.Y."/>
            <person name="Lee S.K."/>
        </authorList>
    </citation>
    <scope>NUCLEOTIDE SEQUENCE [LARGE SCALE GENOMIC DNA]</scope>
    <source>
        <tissue evidence="2">Muscle</tissue>
    </source>
</reference>
<organism evidence="2 3">
    <name type="scientific">Liparis tanakae</name>
    <name type="common">Tanaka's snailfish</name>
    <dbReference type="NCBI Taxonomy" id="230148"/>
    <lineage>
        <taxon>Eukaryota</taxon>
        <taxon>Metazoa</taxon>
        <taxon>Chordata</taxon>
        <taxon>Craniata</taxon>
        <taxon>Vertebrata</taxon>
        <taxon>Euteleostomi</taxon>
        <taxon>Actinopterygii</taxon>
        <taxon>Neopterygii</taxon>
        <taxon>Teleostei</taxon>
        <taxon>Neoteleostei</taxon>
        <taxon>Acanthomorphata</taxon>
        <taxon>Eupercaria</taxon>
        <taxon>Perciformes</taxon>
        <taxon>Cottioidei</taxon>
        <taxon>Cottales</taxon>
        <taxon>Liparidae</taxon>
        <taxon>Liparis</taxon>
    </lineage>
</organism>
<dbReference type="EMBL" id="SRLO01001726">
    <property type="protein sequence ID" value="TNN35684.1"/>
    <property type="molecule type" value="Genomic_DNA"/>
</dbReference>
<gene>
    <name evidence="2" type="ORF">EYF80_054155</name>
</gene>
<dbReference type="AlphaFoldDB" id="A0A4Z2F4P5"/>
<dbReference type="Proteomes" id="UP000314294">
    <property type="component" value="Unassembled WGS sequence"/>
</dbReference>
<protein>
    <submittedName>
        <fullName evidence="2">Uncharacterized protein</fullName>
    </submittedName>
</protein>
<evidence type="ECO:0000256" key="1">
    <source>
        <dbReference type="SAM" id="MobiDB-lite"/>
    </source>
</evidence>